<dbReference type="EMBL" id="AILW01000003">
    <property type="protein sequence ID" value="EJF83769.1"/>
    <property type="molecule type" value="Genomic_DNA"/>
</dbReference>
<gene>
    <name evidence="1" type="ORF">MCU_00437</name>
</gene>
<sequence length="65" mass="7967">MRKDFEKRTIKYEALTYQGLLIYYNIHKTSNLRNKSAQLKVEYIINEYPQLLCLFHKYVEKVRPL</sequence>
<protein>
    <submittedName>
        <fullName evidence="1">Uncharacterized protein</fullName>
    </submittedName>
</protein>
<reference evidence="1 2" key="1">
    <citation type="submission" date="2012-03" db="EMBL/GenBank/DDBJ databases">
        <title>The Genome Sequence of Bartonella elizabethae Re6043vi.</title>
        <authorList>
            <consortium name="The Broad Institute Genome Sequencing Platform"/>
            <consortium name="The Broad Institute Genome Sequencing Center for Infectious Disease"/>
            <person name="Feldgarden M."/>
            <person name="Kirby J."/>
            <person name="Kosoy M."/>
            <person name="Birtles R."/>
            <person name="Probert W.S."/>
            <person name="Chiaraviglio L."/>
            <person name="Young S.K."/>
            <person name="Zeng Q."/>
            <person name="Gargeya S."/>
            <person name="Fitzgerald M."/>
            <person name="Haas B."/>
            <person name="Abouelleil A."/>
            <person name="Alvarado L."/>
            <person name="Arachchi H.M."/>
            <person name="Berlin A."/>
            <person name="Chapman S.B."/>
            <person name="Gearin G."/>
            <person name="Goldberg J."/>
            <person name="Griggs A."/>
            <person name="Gujja S."/>
            <person name="Hansen M."/>
            <person name="Heiman D."/>
            <person name="Howarth C."/>
            <person name="Larimer J."/>
            <person name="Lui A."/>
            <person name="MacDonald P.J.P."/>
            <person name="McCowen C."/>
            <person name="Montmayeur A."/>
            <person name="Murphy C."/>
            <person name="Neiman D."/>
            <person name="Pearson M."/>
            <person name="Priest M."/>
            <person name="Roberts A."/>
            <person name="Saif S."/>
            <person name="Shea T."/>
            <person name="Sisk P."/>
            <person name="Stolte C."/>
            <person name="Sykes S."/>
            <person name="Wortman J."/>
            <person name="Nusbaum C."/>
            <person name="Birren B."/>
        </authorList>
    </citation>
    <scope>NUCLEOTIDE SEQUENCE [LARGE SCALE GENOMIC DNA]</scope>
    <source>
        <strain evidence="1 2">Re6043vi</strain>
    </source>
</reference>
<keyword evidence="2" id="KW-1185">Reference proteome</keyword>
<comment type="caution">
    <text evidence="1">The sequence shown here is derived from an EMBL/GenBank/DDBJ whole genome shotgun (WGS) entry which is preliminary data.</text>
</comment>
<dbReference type="Proteomes" id="UP000008942">
    <property type="component" value="Unassembled WGS sequence"/>
</dbReference>
<evidence type="ECO:0000313" key="1">
    <source>
        <dbReference type="EMBL" id="EJF83769.1"/>
    </source>
</evidence>
<organism evidence="1 2">
    <name type="scientific">Bartonella elizabethae Re6043vi</name>
    <dbReference type="NCBI Taxonomy" id="1094554"/>
    <lineage>
        <taxon>Bacteria</taxon>
        <taxon>Pseudomonadati</taxon>
        <taxon>Pseudomonadota</taxon>
        <taxon>Alphaproteobacteria</taxon>
        <taxon>Hyphomicrobiales</taxon>
        <taxon>Bartonellaceae</taxon>
        <taxon>Bartonella</taxon>
    </lineage>
</organism>
<accession>A0ABN0GJV3</accession>
<proteinExistence type="predicted"/>
<evidence type="ECO:0000313" key="2">
    <source>
        <dbReference type="Proteomes" id="UP000008942"/>
    </source>
</evidence>
<name>A0ABN0GJV3_BAREL</name>